<organism evidence="13 14">
    <name type="scientific">Gomphillus americanus</name>
    <dbReference type="NCBI Taxonomy" id="1940652"/>
    <lineage>
        <taxon>Eukaryota</taxon>
        <taxon>Fungi</taxon>
        <taxon>Dikarya</taxon>
        <taxon>Ascomycota</taxon>
        <taxon>Pezizomycotina</taxon>
        <taxon>Lecanoromycetes</taxon>
        <taxon>OSLEUM clade</taxon>
        <taxon>Ostropomycetidae</taxon>
        <taxon>Ostropales</taxon>
        <taxon>Graphidaceae</taxon>
        <taxon>Gomphilloideae</taxon>
        <taxon>Gomphillus</taxon>
    </lineage>
</organism>
<dbReference type="InterPro" id="IPR027417">
    <property type="entry name" value="P-loop_NTPase"/>
</dbReference>
<dbReference type="Gene3D" id="2.40.30.330">
    <property type="entry name" value="Pre-mRNA cleavage complex subunit Clp1, C-terminal domain"/>
    <property type="match status" value="1"/>
</dbReference>
<comment type="caution">
    <text evidence="13">The sequence shown here is derived from an EMBL/GenBank/DDBJ whole genome shotgun (WGS) entry which is preliminary data.</text>
</comment>
<dbReference type="GO" id="GO:0005849">
    <property type="term" value="C:mRNA cleavage factor complex"/>
    <property type="evidence" value="ECO:0007669"/>
    <property type="project" value="UniProtKB-UniRule"/>
</dbReference>
<keyword evidence="14" id="KW-1185">Reference proteome</keyword>
<dbReference type="Pfam" id="PF16573">
    <property type="entry name" value="CLP1_N"/>
    <property type="match status" value="1"/>
</dbReference>
<comment type="similarity">
    <text evidence="9">Belongs to the Clp1 family. Clp1 subfamily.</text>
</comment>
<dbReference type="AlphaFoldDB" id="A0A8H3I8V7"/>
<dbReference type="Pfam" id="PF16575">
    <property type="entry name" value="CLP1_P"/>
    <property type="match status" value="1"/>
</dbReference>
<dbReference type="GO" id="GO:0031124">
    <property type="term" value="P:mRNA 3'-end processing"/>
    <property type="evidence" value="ECO:0007669"/>
    <property type="project" value="UniProtKB-UniRule"/>
</dbReference>
<feature type="domain" description="Clp1 C-terminal" evidence="10">
    <location>
        <begin position="336"/>
        <end position="450"/>
    </location>
</feature>
<evidence type="ECO:0000256" key="9">
    <source>
        <dbReference type="HAMAP-Rule" id="MF_03035"/>
    </source>
</evidence>
<feature type="domain" description="Clp1 P-loop" evidence="12">
    <location>
        <begin position="130"/>
        <end position="329"/>
    </location>
</feature>
<proteinExistence type="inferred from homology"/>
<dbReference type="FunFam" id="2.60.120.1030:FF:000001">
    <property type="entry name" value="Protein CLP1 homolog 5"/>
    <property type="match status" value="1"/>
</dbReference>
<evidence type="ECO:0000256" key="3">
    <source>
        <dbReference type="ARBA" id="ARBA00018706"/>
    </source>
</evidence>
<evidence type="ECO:0000256" key="2">
    <source>
        <dbReference type="ARBA" id="ARBA00004123"/>
    </source>
</evidence>
<dbReference type="InterPro" id="IPR032319">
    <property type="entry name" value="CLP1_P"/>
</dbReference>
<feature type="binding site" evidence="9">
    <location>
        <position position="30"/>
    </location>
    <ligand>
        <name>ATP</name>
        <dbReference type="ChEBI" id="CHEBI:30616"/>
    </ligand>
</feature>
<dbReference type="InterPro" id="IPR028606">
    <property type="entry name" value="Clp1"/>
</dbReference>
<feature type="binding site" evidence="9">
    <location>
        <begin position="133"/>
        <end position="138"/>
    </location>
    <ligand>
        <name>ATP</name>
        <dbReference type="ChEBI" id="CHEBI:30616"/>
    </ligand>
</feature>
<evidence type="ECO:0000313" key="14">
    <source>
        <dbReference type="Proteomes" id="UP000664169"/>
    </source>
</evidence>
<evidence type="ECO:0000256" key="4">
    <source>
        <dbReference type="ARBA" id="ARBA00019824"/>
    </source>
</evidence>
<evidence type="ECO:0000259" key="12">
    <source>
        <dbReference type="Pfam" id="PF16575"/>
    </source>
</evidence>
<evidence type="ECO:0000256" key="7">
    <source>
        <dbReference type="ARBA" id="ARBA00022840"/>
    </source>
</evidence>
<evidence type="ECO:0000256" key="8">
    <source>
        <dbReference type="ARBA" id="ARBA00023242"/>
    </source>
</evidence>
<gene>
    <name evidence="9" type="primary">CLP1</name>
    <name evidence="13" type="ORF">GOMPHAMPRED_007510</name>
</gene>
<dbReference type="InterPro" id="IPR032324">
    <property type="entry name" value="Clp1_N"/>
</dbReference>
<dbReference type="GO" id="GO:0051731">
    <property type="term" value="F:polynucleotide 5'-hydroxyl-kinase activity"/>
    <property type="evidence" value="ECO:0007669"/>
    <property type="project" value="InterPro"/>
</dbReference>
<dbReference type="PANTHER" id="PTHR12755:SF6">
    <property type="entry name" value="POLYRIBONUCLEOTIDE 5'-HYDROXYL-KINASE CLP1"/>
    <property type="match status" value="1"/>
</dbReference>
<evidence type="ECO:0000259" key="10">
    <source>
        <dbReference type="Pfam" id="PF06807"/>
    </source>
</evidence>
<keyword evidence="7 9" id="KW-0067">ATP-binding</keyword>
<name>A0A8H3I8V7_9LECA</name>
<evidence type="ECO:0000256" key="1">
    <source>
        <dbReference type="ARBA" id="ARBA00003798"/>
    </source>
</evidence>
<dbReference type="HAMAP" id="MF_03035">
    <property type="entry name" value="Clp1"/>
    <property type="match status" value="1"/>
</dbReference>
<dbReference type="Proteomes" id="UP000664169">
    <property type="component" value="Unassembled WGS sequence"/>
</dbReference>
<keyword evidence="5 9" id="KW-0507">mRNA processing</keyword>
<reference evidence="13" key="1">
    <citation type="submission" date="2021-03" db="EMBL/GenBank/DDBJ databases">
        <authorList>
            <person name="Tagirdzhanova G."/>
        </authorList>
    </citation>
    <scope>NUCLEOTIDE SEQUENCE</scope>
</reference>
<evidence type="ECO:0000256" key="6">
    <source>
        <dbReference type="ARBA" id="ARBA00022741"/>
    </source>
</evidence>
<dbReference type="PANTHER" id="PTHR12755">
    <property type="entry name" value="CLEAVAGE/POLYADENYLATION FACTOR IA SUBUNIT CLP1P"/>
    <property type="match status" value="1"/>
</dbReference>
<dbReference type="GO" id="GO:0006388">
    <property type="term" value="P:tRNA splicing, via endonucleolytic cleavage and ligation"/>
    <property type="evidence" value="ECO:0007669"/>
    <property type="project" value="TreeGrafter"/>
</dbReference>
<keyword evidence="6 9" id="KW-0547">Nucleotide-binding</keyword>
<protein>
    <recommendedName>
        <fullName evidence="4">Polynucleotide 5'-hydroxyl-kinase GRC3</fullName>
    </recommendedName>
    <alternativeName>
        <fullName evidence="3">Polynucleotide 5'-hydroxyl-kinase grc3</fullName>
    </alternativeName>
</protein>
<evidence type="ECO:0000313" key="13">
    <source>
        <dbReference type="EMBL" id="CAF9911755.1"/>
    </source>
</evidence>
<comment type="function">
    <text evidence="1">Polynucleotide 5'-kinase involved in rRNA processing.</text>
</comment>
<dbReference type="Pfam" id="PF06807">
    <property type="entry name" value="Clp1"/>
    <property type="match status" value="1"/>
</dbReference>
<dbReference type="EMBL" id="CAJPDQ010000006">
    <property type="protein sequence ID" value="CAF9911755.1"/>
    <property type="molecule type" value="Genomic_DNA"/>
</dbReference>
<dbReference type="Gene3D" id="3.40.50.300">
    <property type="entry name" value="P-loop containing nucleotide triphosphate hydrolases"/>
    <property type="match status" value="1"/>
</dbReference>
<keyword evidence="8 9" id="KW-0539">Nucleus</keyword>
<dbReference type="InterPro" id="IPR038238">
    <property type="entry name" value="Clp1_C_sf"/>
</dbReference>
<comment type="subunit">
    <text evidence="9">Component of a pre-mRNA cleavage factor complex. Interacts directly with PCF11.</text>
</comment>
<evidence type="ECO:0000259" key="11">
    <source>
        <dbReference type="Pfam" id="PF16573"/>
    </source>
</evidence>
<accession>A0A8H3I8V7</accession>
<dbReference type="SUPFAM" id="SSF52540">
    <property type="entry name" value="P-loop containing nucleoside triphosphate hydrolases"/>
    <property type="match status" value="1"/>
</dbReference>
<comment type="subcellular location">
    <subcellularLocation>
        <location evidence="2 9">Nucleus</location>
    </subcellularLocation>
</comment>
<feature type="domain" description="Clp1 N-terminal" evidence="11">
    <location>
        <begin position="24"/>
        <end position="116"/>
    </location>
</feature>
<dbReference type="Gene3D" id="2.60.120.1030">
    <property type="entry name" value="Clp1, DNA binding domain"/>
    <property type="match status" value="1"/>
</dbReference>
<dbReference type="InterPro" id="IPR038239">
    <property type="entry name" value="Clp1_N_sf"/>
</dbReference>
<dbReference type="InterPro" id="IPR010655">
    <property type="entry name" value="Clp1_C"/>
</dbReference>
<dbReference type="OrthoDB" id="258143at2759"/>
<evidence type="ECO:0000256" key="5">
    <source>
        <dbReference type="ARBA" id="ARBA00022664"/>
    </source>
</evidence>
<comment type="function">
    <text evidence="9">Required for endonucleolytic cleavage during polyadenylation-dependent pre-mRNA 3'-end formation.</text>
</comment>
<dbReference type="GO" id="GO:0005524">
    <property type="term" value="F:ATP binding"/>
    <property type="evidence" value="ECO:0007669"/>
    <property type="project" value="UniProtKB-UniRule"/>
</dbReference>
<sequence length="458" mass="50401">MALPGLNFDAIKLPLQEKQTVVHELKSNTEWRFEVSFERSIEVKLLSGTAEIFGTELAQNQLEPYVFRGAKAAIYTWHGCKLEVTGSCSVDYIAEETPMISYGNTHFALEALREDAVASNTLGPRVLVVGPANAGKTSLAKLLSAYAYRSGRTPVVANLDPKEGFLTIPGTISASALESIVDVSQGWGSSPITGPSQIPTKLPLVYQYGLEDPDAKPDNFKAIVRRLALSVNNRLEDDSNAKSTGCIIDTAGSMSNGRENYGIIQHIVSEFQVNVLIILGSERLYSDMFRRFSKPGVSILKLDKSGGCVDRDVTYLQQARDTQVKEYFFGSPQSMLSPHSQQISFDEVLIYRVSSESSDFLDSLLPGDDEYTSSSDKIFEKLDEPTSMMQNATLAIVQAEPTDTPETVRDSSVIGFVFISEVDDKRRKIRMLTPMTGRLPKKVLIWGTFPEPVANLLG</sequence>
<dbReference type="InterPro" id="IPR045116">
    <property type="entry name" value="Clp1/Grc3"/>
</dbReference>
<feature type="binding site" evidence="9">
    <location>
        <position position="71"/>
    </location>
    <ligand>
        <name>ATP</name>
        <dbReference type="ChEBI" id="CHEBI:30616"/>
    </ligand>
</feature>